<name>A0ABD6AGI4_9EURY</name>
<gene>
    <name evidence="2" type="ORF">ACFQMF_01705</name>
</gene>
<feature type="region of interest" description="Disordered" evidence="1">
    <location>
        <begin position="1"/>
        <end position="29"/>
    </location>
</feature>
<accession>A0ABD6AGI4</accession>
<dbReference type="EMBL" id="JBHTBL010000001">
    <property type="protein sequence ID" value="MFC7323287.1"/>
    <property type="molecule type" value="Genomic_DNA"/>
</dbReference>
<keyword evidence="3" id="KW-1185">Reference proteome</keyword>
<dbReference type="RefSeq" id="WP_256407388.1">
    <property type="nucleotide sequence ID" value="NZ_JANHDN010000001.1"/>
</dbReference>
<organism evidence="2 3">
    <name type="scientific">Halorubrum rutilum</name>
    <dbReference type="NCBI Taxonomy" id="1364933"/>
    <lineage>
        <taxon>Archaea</taxon>
        <taxon>Methanobacteriati</taxon>
        <taxon>Methanobacteriota</taxon>
        <taxon>Stenosarchaea group</taxon>
        <taxon>Halobacteria</taxon>
        <taxon>Halobacteriales</taxon>
        <taxon>Haloferacaceae</taxon>
        <taxon>Halorubrum</taxon>
    </lineage>
</organism>
<evidence type="ECO:0000313" key="3">
    <source>
        <dbReference type="Proteomes" id="UP001596545"/>
    </source>
</evidence>
<protein>
    <submittedName>
        <fullName evidence="2">Uncharacterized protein</fullName>
    </submittedName>
</protein>
<dbReference type="AlphaFoldDB" id="A0ABD6AGI4"/>
<proteinExistence type="predicted"/>
<sequence>MSDEPGHASAVNEQLRQAEEDDELPASTADRSSLRLAVDGELLAADNPIDYLVLLLLEGTRYDGAWDGDQMAVAQYAIASWCQELGWAPDLTGYEPGEQVAFGDEIDYCNAAFYGAGDAEQEEDNSEDLGELVDGHERGVVAIIREGIKQHRGNVYDATVPMTKDELDAAADVAKAVEDVATEGDDA</sequence>
<comment type="caution">
    <text evidence="2">The sequence shown here is derived from an EMBL/GenBank/DDBJ whole genome shotgun (WGS) entry which is preliminary data.</text>
</comment>
<reference evidence="2 3" key="1">
    <citation type="journal article" date="2019" name="Int. J. Syst. Evol. Microbiol.">
        <title>The Global Catalogue of Microorganisms (GCM) 10K type strain sequencing project: providing services to taxonomists for standard genome sequencing and annotation.</title>
        <authorList>
            <consortium name="The Broad Institute Genomics Platform"/>
            <consortium name="The Broad Institute Genome Sequencing Center for Infectious Disease"/>
            <person name="Wu L."/>
            <person name="Ma J."/>
        </authorList>
    </citation>
    <scope>NUCLEOTIDE SEQUENCE [LARGE SCALE GENOMIC DNA]</scope>
    <source>
        <strain evidence="2 3">CGMCC 1.12554</strain>
    </source>
</reference>
<evidence type="ECO:0000256" key="1">
    <source>
        <dbReference type="SAM" id="MobiDB-lite"/>
    </source>
</evidence>
<evidence type="ECO:0000313" key="2">
    <source>
        <dbReference type="EMBL" id="MFC7323287.1"/>
    </source>
</evidence>
<dbReference type="Proteomes" id="UP001596545">
    <property type="component" value="Unassembled WGS sequence"/>
</dbReference>